<dbReference type="Proteomes" id="UP000708208">
    <property type="component" value="Unassembled WGS sequence"/>
</dbReference>
<feature type="compositionally biased region" description="Polar residues" evidence="2">
    <location>
        <begin position="491"/>
        <end position="500"/>
    </location>
</feature>
<dbReference type="Pfam" id="PF00595">
    <property type="entry name" value="PDZ"/>
    <property type="match status" value="1"/>
</dbReference>
<dbReference type="Pfam" id="PF00169">
    <property type="entry name" value="PH"/>
    <property type="match status" value="2"/>
</dbReference>
<dbReference type="PROSITE" id="PS50106">
    <property type="entry name" value="PDZ"/>
    <property type="match status" value="1"/>
</dbReference>
<name>A0A8J2LGA3_9HEXA</name>
<dbReference type="CDD" id="cd00821">
    <property type="entry name" value="PH"/>
    <property type="match status" value="1"/>
</dbReference>
<dbReference type="PANTHER" id="PTHR47644">
    <property type="entry name" value="AGAP008221-PA"/>
    <property type="match status" value="1"/>
</dbReference>
<accession>A0A8J2LGA3</accession>
<reference evidence="5" key="1">
    <citation type="submission" date="2021-06" db="EMBL/GenBank/DDBJ databases">
        <authorList>
            <person name="Hodson N. C."/>
            <person name="Mongue J. A."/>
            <person name="Jaron S. K."/>
        </authorList>
    </citation>
    <scope>NUCLEOTIDE SEQUENCE</scope>
</reference>
<feature type="region of interest" description="Disordered" evidence="2">
    <location>
        <begin position="285"/>
        <end position="318"/>
    </location>
</feature>
<feature type="region of interest" description="Disordered" evidence="2">
    <location>
        <begin position="158"/>
        <end position="194"/>
    </location>
</feature>
<feature type="domain" description="PH" evidence="3">
    <location>
        <begin position="870"/>
        <end position="1091"/>
    </location>
</feature>
<evidence type="ECO:0000259" key="4">
    <source>
        <dbReference type="PROSITE" id="PS50106"/>
    </source>
</evidence>
<organism evidence="5 6">
    <name type="scientific">Allacma fusca</name>
    <dbReference type="NCBI Taxonomy" id="39272"/>
    <lineage>
        <taxon>Eukaryota</taxon>
        <taxon>Metazoa</taxon>
        <taxon>Ecdysozoa</taxon>
        <taxon>Arthropoda</taxon>
        <taxon>Hexapoda</taxon>
        <taxon>Collembola</taxon>
        <taxon>Symphypleona</taxon>
        <taxon>Sminthuridae</taxon>
        <taxon>Allacma</taxon>
    </lineage>
</organism>
<feature type="region of interest" description="Disordered" evidence="2">
    <location>
        <begin position="1"/>
        <end position="35"/>
    </location>
</feature>
<dbReference type="EMBL" id="CAJVCH010569957">
    <property type="protein sequence ID" value="CAG7833620.1"/>
    <property type="molecule type" value="Genomic_DNA"/>
</dbReference>
<comment type="caution">
    <text evidence="5">The sequence shown here is derived from an EMBL/GenBank/DDBJ whole genome shotgun (WGS) entry which is preliminary data.</text>
</comment>
<evidence type="ECO:0000259" key="3">
    <source>
        <dbReference type="PROSITE" id="PS50003"/>
    </source>
</evidence>
<protein>
    <submittedName>
        <fullName evidence="5">Uncharacterized protein</fullName>
    </submittedName>
</protein>
<sequence length="1098" mass="124766">MTIFREVPPPKNGFPPDNLVEHSSHQDTSSNVGTQADLFQPPPTGHNANIIGGYVSDDEVVMIRQLRQQRINTGRISREDFREQYCISDRVLQGFNEGKSRSTGFLFGCLSSYQESPCKKRDNLFTSCYGRHPSDENLHNNEEAVLGHRVANHGLPHHHPGHHARWSSSHEHFIDGHSSGDEGGFEPSRRPQSVAVSRENLYNEAKRYTWNEQMERYVERGSSQDWTRRLATRYPSAPVPQIESTRKHVSFDCSSLARSATSNSFDEHKIRKARWEVVLMNRQSSSQERLLDGRKTPDLTVMQHPVPPEKKKQTKTQATQTETFIVRASGPPPYLSLSPRTSYRVRMVSQGAQTNGGLMDKYISQSMNLSENQSKKEAKLRQPIQRAPLQKTLSDGEILLERKKAVTTGYMEVDIQDDNRPVQESTVTKYRVNEKPVRFSSDVIEIFNEEEFHENILDLLRSPTTTTTTTTTTNDTTELTIIKTAPSTTNKKITQLSGGSMDSGCSRETESSRKTTSPTESSSSGSYSLFDFNNKSKFKLDLRGVGHQQHLSAGNYVDDTWLTASRATPTNKLDIEDDNSMNESSVFISQNIDDIDFVVKPPEGWGDSPDSPTTTSMLLDKPDDILLQRDEDLMMMETQDDIQLEQQLVQQQQQQQQQQKKKRKYRCKSEERPFKELNRIDAATQSSISLHASLHDLSTIDDDDSGIYMEPYTLGVWVYIGENEEIQVWQKHEPVTRTSSGESTMSEKEFRKKFTALTHRMVHRKASGETYKRLASNTLEINKRVTLTRQGGEFGFRIHGSRPVVVSAVEASTPAEESGLEVGDVIMTINGISVLDSSHSDVVRIAAKTDLLEMELARTANILRSDQRADVVYSGHLFKLHNDDTWVQRWFTLKSDYCLHYYKSESSVVPLGAVSLVNCQLRHVHKQNEDTYDHIFQIQRLHGSPLILATISQQLKEEWMNVIDTAIQQSSQDDKWIALSGRYVMGPPEAILNSDCSGYLGKLGRRLKTWTRRYCVLKDACIYFFSTEEVTTALGAAHLHGYRVQTVSSLGGRKYAFELIPPQPTMRTYYLSTDTENDRKRWLAALEYSIDRWINLGK</sequence>
<keyword evidence="1" id="KW-0175">Coiled coil</keyword>
<proteinExistence type="predicted"/>
<gene>
    <name evidence="5" type="ORF">AFUS01_LOCUS43223</name>
</gene>
<dbReference type="InterPro" id="IPR001478">
    <property type="entry name" value="PDZ"/>
</dbReference>
<dbReference type="PROSITE" id="PS50003">
    <property type="entry name" value="PH_DOMAIN"/>
    <property type="match status" value="1"/>
</dbReference>
<evidence type="ECO:0000313" key="6">
    <source>
        <dbReference type="Proteomes" id="UP000708208"/>
    </source>
</evidence>
<evidence type="ECO:0000313" key="5">
    <source>
        <dbReference type="EMBL" id="CAG7833620.1"/>
    </source>
</evidence>
<dbReference type="PANTHER" id="PTHR47644:SF1">
    <property type="entry name" value="PDZ DOMAIN-CONTAINING PROTEIN"/>
    <property type="match status" value="1"/>
</dbReference>
<dbReference type="InterPro" id="IPR001849">
    <property type="entry name" value="PH_domain"/>
</dbReference>
<evidence type="ECO:0000256" key="2">
    <source>
        <dbReference type="SAM" id="MobiDB-lite"/>
    </source>
</evidence>
<feature type="compositionally biased region" description="Basic and acidic residues" evidence="2">
    <location>
        <begin position="168"/>
        <end position="180"/>
    </location>
</feature>
<feature type="coiled-coil region" evidence="1">
    <location>
        <begin position="635"/>
        <end position="668"/>
    </location>
</feature>
<dbReference type="AlphaFoldDB" id="A0A8J2LGA3"/>
<dbReference type="SMART" id="SM00228">
    <property type="entry name" value="PDZ"/>
    <property type="match status" value="1"/>
</dbReference>
<dbReference type="SMART" id="SM00233">
    <property type="entry name" value="PH"/>
    <property type="match status" value="2"/>
</dbReference>
<feature type="compositionally biased region" description="Low complexity" evidence="2">
    <location>
        <begin position="514"/>
        <end position="526"/>
    </location>
</feature>
<keyword evidence="6" id="KW-1185">Reference proteome</keyword>
<evidence type="ECO:0000256" key="1">
    <source>
        <dbReference type="SAM" id="Coils"/>
    </source>
</evidence>
<dbReference type="OrthoDB" id="2157866at2759"/>
<feature type="region of interest" description="Disordered" evidence="2">
    <location>
        <begin position="491"/>
        <end position="526"/>
    </location>
</feature>
<feature type="domain" description="PDZ" evidence="4">
    <location>
        <begin position="784"/>
        <end position="849"/>
    </location>
</feature>